<dbReference type="Proteomes" id="UP000736672">
    <property type="component" value="Unassembled WGS sequence"/>
</dbReference>
<comment type="caution">
    <text evidence="8">The sequence shown here is derived from an EMBL/GenBank/DDBJ whole genome shotgun (WGS) entry which is preliminary data.</text>
</comment>
<dbReference type="AlphaFoldDB" id="A0A9P9GM85"/>
<evidence type="ECO:0000256" key="2">
    <source>
        <dbReference type="ARBA" id="ARBA00022723"/>
    </source>
</evidence>
<dbReference type="EMBL" id="JAGTJS010000020">
    <property type="protein sequence ID" value="KAH7240564.1"/>
    <property type="molecule type" value="Genomic_DNA"/>
</dbReference>
<dbReference type="GO" id="GO:0008270">
    <property type="term" value="F:zinc ion binding"/>
    <property type="evidence" value="ECO:0007669"/>
    <property type="project" value="InterPro"/>
</dbReference>
<evidence type="ECO:0000313" key="9">
    <source>
        <dbReference type="Proteomes" id="UP000736672"/>
    </source>
</evidence>
<evidence type="ECO:0000256" key="3">
    <source>
        <dbReference type="ARBA" id="ARBA00023015"/>
    </source>
</evidence>
<evidence type="ECO:0000313" key="8">
    <source>
        <dbReference type="EMBL" id="KAH7240564.1"/>
    </source>
</evidence>
<protein>
    <recommendedName>
        <fullName evidence="7">Zn(2)-C6 fungal-type domain-containing protein</fullName>
    </recommendedName>
</protein>
<dbReference type="CDD" id="cd12148">
    <property type="entry name" value="fungal_TF_MHR"/>
    <property type="match status" value="1"/>
</dbReference>
<dbReference type="OrthoDB" id="4116913at2759"/>
<dbReference type="Pfam" id="PF04082">
    <property type="entry name" value="Fungal_trans"/>
    <property type="match status" value="1"/>
</dbReference>
<dbReference type="InterPro" id="IPR050987">
    <property type="entry name" value="AtrR-like"/>
</dbReference>
<dbReference type="GO" id="GO:0006351">
    <property type="term" value="P:DNA-templated transcription"/>
    <property type="evidence" value="ECO:0007669"/>
    <property type="project" value="InterPro"/>
</dbReference>
<evidence type="ECO:0000256" key="4">
    <source>
        <dbReference type="ARBA" id="ARBA00023125"/>
    </source>
</evidence>
<dbReference type="PANTHER" id="PTHR46910:SF37">
    <property type="entry name" value="ZN(II)2CYS6 TRANSCRIPTION FACTOR (EUROFUNG)"/>
    <property type="match status" value="1"/>
</dbReference>
<name>A0A9P9GM85_FUSSL</name>
<evidence type="ECO:0000259" key="7">
    <source>
        <dbReference type="PROSITE" id="PS50048"/>
    </source>
</evidence>
<dbReference type="SMART" id="SM00906">
    <property type="entry name" value="Fungal_trans"/>
    <property type="match status" value="1"/>
</dbReference>
<dbReference type="SUPFAM" id="SSF57701">
    <property type="entry name" value="Zn2/Cys6 DNA-binding domain"/>
    <property type="match status" value="1"/>
</dbReference>
<organism evidence="8 9">
    <name type="scientific">Fusarium solani</name>
    <name type="common">Filamentous fungus</name>
    <dbReference type="NCBI Taxonomy" id="169388"/>
    <lineage>
        <taxon>Eukaryota</taxon>
        <taxon>Fungi</taxon>
        <taxon>Dikarya</taxon>
        <taxon>Ascomycota</taxon>
        <taxon>Pezizomycotina</taxon>
        <taxon>Sordariomycetes</taxon>
        <taxon>Hypocreomycetidae</taxon>
        <taxon>Hypocreales</taxon>
        <taxon>Nectriaceae</taxon>
        <taxon>Fusarium</taxon>
        <taxon>Fusarium solani species complex</taxon>
    </lineage>
</organism>
<keyword evidence="3" id="KW-0805">Transcription regulation</keyword>
<feature type="domain" description="Zn(2)-C6 fungal-type" evidence="7">
    <location>
        <begin position="6"/>
        <end position="38"/>
    </location>
</feature>
<sequence>MLRKRACDLCYSKKISCDRTDQNLACDWCRHHHLVCTFNRVQANKRSSKPRIENSVFAVQRSLSSQLEPIEFALDRVMLDQGTSVTACLPLVEEFLPGLGEIFHQEIPQRDGFLSSIPLTCHSSSDPGDDVDRLDRETAWRALDAYSESSVRFVHPLMDPVIFQDTLELAYSLEETAQRAAAQASVLALVSTMGFFDDRALSLPRSLEMKCASRALFLLESTSGIANLMSLRAISLLRFQSAFSGQIPTSIRMHHVACRLVTELGGHTMRPNTGVRYSESEIRELRALFWESYITDKAATLRTGMEPCLPDSLCDLTPPGHLSSSPGCFNEGRMPPLPYGVLPPCLMGDIQLSILKSRIWQLLYSTEARQRSEAELLRAVRELDGELETWRMCVPAEIRPTFLIADKSRISTLEVDLPPWVRHHGTALHLEYHNLFITIHQASARYQFSKGSDSLGKAWGTSVQSIDRCNCRISIHYPVVALRTLFVNIAANPSGPDAESDLRLLCSTPDLIKRMPMSEKLVGGQEYIQKIEEDVSELVQYVQSLTS</sequence>
<keyword evidence="4" id="KW-0238">DNA-binding</keyword>
<dbReference type="GO" id="GO:0003677">
    <property type="term" value="F:DNA binding"/>
    <property type="evidence" value="ECO:0007669"/>
    <property type="project" value="UniProtKB-KW"/>
</dbReference>
<evidence type="ECO:0000256" key="1">
    <source>
        <dbReference type="ARBA" id="ARBA00004123"/>
    </source>
</evidence>
<proteinExistence type="predicted"/>
<dbReference type="GO" id="GO:0000981">
    <property type="term" value="F:DNA-binding transcription factor activity, RNA polymerase II-specific"/>
    <property type="evidence" value="ECO:0007669"/>
    <property type="project" value="InterPro"/>
</dbReference>
<dbReference type="PANTHER" id="PTHR46910">
    <property type="entry name" value="TRANSCRIPTION FACTOR PDR1"/>
    <property type="match status" value="1"/>
</dbReference>
<dbReference type="InterPro" id="IPR036864">
    <property type="entry name" value="Zn2-C6_fun-type_DNA-bd_sf"/>
</dbReference>
<comment type="subcellular location">
    <subcellularLocation>
        <location evidence="1">Nucleus</location>
    </subcellularLocation>
</comment>
<keyword evidence="2" id="KW-0479">Metal-binding</keyword>
<evidence type="ECO:0000256" key="5">
    <source>
        <dbReference type="ARBA" id="ARBA00023163"/>
    </source>
</evidence>
<dbReference type="GO" id="GO:0005634">
    <property type="term" value="C:nucleus"/>
    <property type="evidence" value="ECO:0007669"/>
    <property type="project" value="UniProtKB-SubCell"/>
</dbReference>
<dbReference type="PROSITE" id="PS50048">
    <property type="entry name" value="ZN2_CY6_FUNGAL_2"/>
    <property type="match status" value="1"/>
</dbReference>
<evidence type="ECO:0000256" key="6">
    <source>
        <dbReference type="ARBA" id="ARBA00023242"/>
    </source>
</evidence>
<keyword evidence="6" id="KW-0539">Nucleus</keyword>
<dbReference type="InterPro" id="IPR001138">
    <property type="entry name" value="Zn2Cys6_DnaBD"/>
</dbReference>
<gene>
    <name evidence="8" type="ORF">B0J15DRAFT_538147</name>
</gene>
<dbReference type="CDD" id="cd00067">
    <property type="entry name" value="GAL4"/>
    <property type="match status" value="1"/>
</dbReference>
<dbReference type="InterPro" id="IPR007219">
    <property type="entry name" value="XnlR_reg_dom"/>
</dbReference>
<reference evidence="8" key="1">
    <citation type="journal article" date="2021" name="Nat. Commun.">
        <title>Genetic determinants of endophytism in the Arabidopsis root mycobiome.</title>
        <authorList>
            <person name="Mesny F."/>
            <person name="Miyauchi S."/>
            <person name="Thiergart T."/>
            <person name="Pickel B."/>
            <person name="Atanasova L."/>
            <person name="Karlsson M."/>
            <person name="Huettel B."/>
            <person name="Barry K.W."/>
            <person name="Haridas S."/>
            <person name="Chen C."/>
            <person name="Bauer D."/>
            <person name="Andreopoulos W."/>
            <person name="Pangilinan J."/>
            <person name="LaButti K."/>
            <person name="Riley R."/>
            <person name="Lipzen A."/>
            <person name="Clum A."/>
            <person name="Drula E."/>
            <person name="Henrissat B."/>
            <person name="Kohler A."/>
            <person name="Grigoriev I.V."/>
            <person name="Martin F.M."/>
            <person name="Hacquard S."/>
        </authorList>
    </citation>
    <scope>NUCLEOTIDE SEQUENCE</scope>
    <source>
        <strain evidence="8">FSSC 5 MPI-SDFR-AT-0091</strain>
    </source>
</reference>
<dbReference type="Gene3D" id="4.10.240.10">
    <property type="entry name" value="Zn(2)-C6 fungal-type DNA-binding domain"/>
    <property type="match status" value="1"/>
</dbReference>
<keyword evidence="5" id="KW-0804">Transcription</keyword>
<keyword evidence="9" id="KW-1185">Reference proteome</keyword>
<accession>A0A9P9GM85</accession>